<dbReference type="AlphaFoldDB" id="A0A2K1DVN2"/>
<dbReference type="EMBL" id="POWF01000011">
    <property type="protein sequence ID" value="PNQ72108.1"/>
    <property type="molecule type" value="Genomic_DNA"/>
</dbReference>
<reference evidence="1 2" key="1">
    <citation type="submission" date="2018-01" db="EMBL/GenBank/DDBJ databases">
        <title>The draft genome of Hanstruepera neustonica JCM19743.</title>
        <authorList>
            <person name="He R.-H."/>
            <person name="Du Z.-J."/>
        </authorList>
    </citation>
    <scope>NUCLEOTIDE SEQUENCE [LARGE SCALE GENOMIC DNA]</scope>
    <source>
        <strain evidence="1 2">JCM19743</strain>
    </source>
</reference>
<proteinExistence type="predicted"/>
<protein>
    <recommendedName>
        <fullName evidence="3">Glycosyltransferase family 2 protein</fullName>
    </recommendedName>
</protein>
<dbReference type="OrthoDB" id="8253008at2"/>
<comment type="caution">
    <text evidence="1">The sequence shown here is derived from an EMBL/GenBank/DDBJ whole genome shotgun (WGS) entry which is preliminary data.</text>
</comment>
<accession>A0A2K1DVN2</accession>
<organism evidence="1 2">
    <name type="scientific">Hanstruepera neustonica</name>
    <dbReference type="NCBI Taxonomy" id="1445657"/>
    <lineage>
        <taxon>Bacteria</taxon>
        <taxon>Pseudomonadati</taxon>
        <taxon>Bacteroidota</taxon>
        <taxon>Flavobacteriia</taxon>
        <taxon>Flavobacteriales</taxon>
        <taxon>Flavobacteriaceae</taxon>
        <taxon>Hanstruepera</taxon>
    </lineage>
</organism>
<sequence>MNRVLAVLVNYGDEQLDYLAQVVAQLKAFEHYDVTVIVNSNVALDITGIDRVQIFELDNYQYLPLTCRQTLWDNRDAYDIFIYGENDHLFLEQHVDKHLEYTRILPKNRIAGLIQYEESPEGRFYPGYHIPFEWDYRSVKRYGGKTFAHFNNIHQASFILTQAQLLRIGKRLDFVALAPDKRYNIVQKAFRKFLKLLGVRVPVYGNYSLKCKVNTDIFQYAGLKKLICISEFEANLIHHLPNLYISGTAGRQQLGSSESRMQEAIQRLMKTR</sequence>
<gene>
    <name evidence="1" type="ORF">C1T31_13470</name>
</gene>
<dbReference type="Proteomes" id="UP000236641">
    <property type="component" value="Unassembled WGS sequence"/>
</dbReference>
<evidence type="ECO:0008006" key="3">
    <source>
        <dbReference type="Google" id="ProtNLM"/>
    </source>
</evidence>
<evidence type="ECO:0000313" key="1">
    <source>
        <dbReference type="EMBL" id="PNQ72108.1"/>
    </source>
</evidence>
<evidence type="ECO:0000313" key="2">
    <source>
        <dbReference type="Proteomes" id="UP000236641"/>
    </source>
</evidence>
<name>A0A2K1DVN2_9FLAO</name>
<dbReference type="RefSeq" id="WP_103053041.1">
    <property type="nucleotide sequence ID" value="NZ_POWF01000011.1"/>
</dbReference>
<keyword evidence="2" id="KW-1185">Reference proteome</keyword>